<evidence type="ECO:0000259" key="2">
    <source>
        <dbReference type="Pfam" id="PF05116"/>
    </source>
</evidence>
<dbReference type="Gene3D" id="3.40.50.1000">
    <property type="entry name" value="HAD superfamily/HAD-like"/>
    <property type="match status" value="1"/>
</dbReference>
<evidence type="ECO:0000256" key="1">
    <source>
        <dbReference type="ARBA" id="ARBA00022801"/>
    </source>
</evidence>
<dbReference type="GO" id="GO:0016787">
    <property type="term" value="F:hydrolase activity"/>
    <property type="evidence" value="ECO:0007669"/>
    <property type="project" value="UniProtKB-KW"/>
</dbReference>
<dbReference type="InterPro" id="IPR006379">
    <property type="entry name" value="HAD-SF_hydro_IIB"/>
</dbReference>
<keyword evidence="1 3" id="KW-0378">Hydrolase</keyword>
<dbReference type="PANTHER" id="PTHR46521">
    <property type="entry name" value="SUCROSE-PHOSPHATASE 2-RELATED"/>
    <property type="match status" value="1"/>
</dbReference>
<feature type="domain" description="Sucrose phosphatase-like" evidence="2">
    <location>
        <begin position="5"/>
        <end position="192"/>
    </location>
</feature>
<dbReference type="Pfam" id="PF05116">
    <property type="entry name" value="S6PP"/>
    <property type="match status" value="1"/>
</dbReference>
<name>A0A644ZRS2_9ZZZZ</name>
<dbReference type="InterPro" id="IPR006380">
    <property type="entry name" value="SPP-like_dom"/>
</dbReference>
<sequence>MLNTHAFPKPDILITAVGSEIHYADGQLQDKGWSNFIRRRWKPERIRKILSELPELQLQIGEGTQRDYKISYTVAENADIKQLMQTIRNLLDEQKAPCHLVLSHDTYLDILPYRANKGDAIQYISWKWKIDPNRIIAAGDSGNDRDMFSRQRKSIIVANHEASLDSMKKSKHRFFASEASAKGVIEGLKHFKVLS</sequence>
<evidence type="ECO:0000313" key="3">
    <source>
        <dbReference type="EMBL" id="MPM43552.1"/>
    </source>
</evidence>
<dbReference type="SUPFAM" id="SSF56784">
    <property type="entry name" value="HAD-like"/>
    <property type="match status" value="1"/>
</dbReference>
<protein>
    <submittedName>
        <fullName evidence="3">Mannosylfructose-phosphate phosphatase</fullName>
        <ecNumber evidence="3">3.1.3.79</ecNumber>
    </submittedName>
</protein>
<comment type="caution">
    <text evidence="3">The sequence shown here is derived from an EMBL/GenBank/DDBJ whole genome shotgun (WGS) entry which is preliminary data.</text>
</comment>
<dbReference type="EC" id="3.1.3.79" evidence="3"/>
<proteinExistence type="predicted"/>
<accession>A0A644ZRS2</accession>
<reference evidence="3" key="1">
    <citation type="submission" date="2019-08" db="EMBL/GenBank/DDBJ databases">
        <authorList>
            <person name="Kucharzyk K."/>
            <person name="Murdoch R.W."/>
            <person name="Higgins S."/>
            <person name="Loffler F."/>
        </authorList>
    </citation>
    <scope>NUCLEOTIDE SEQUENCE</scope>
</reference>
<dbReference type="NCBIfam" id="TIGR01484">
    <property type="entry name" value="HAD-SF-IIB"/>
    <property type="match status" value="1"/>
</dbReference>
<dbReference type="InterPro" id="IPR051518">
    <property type="entry name" value="Sucrose_Phosphatase"/>
</dbReference>
<organism evidence="3">
    <name type="scientific">bioreactor metagenome</name>
    <dbReference type="NCBI Taxonomy" id="1076179"/>
    <lineage>
        <taxon>unclassified sequences</taxon>
        <taxon>metagenomes</taxon>
        <taxon>ecological metagenomes</taxon>
    </lineage>
</organism>
<dbReference type="InterPro" id="IPR023214">
    <property type="entry name" value="HAD_sf"/>
</dbReference>
<dbReference type="InterPro" id="IPR036412">
    <property type="entry name" value="HAD-like_sf"/>
</dbReference>
<gene>
    <name evidence="3" type="primary">mfppA</name>
    <name evidence="3" type="ORF">SDC9_90229</name>
</gene>
<dbReference type="EMBL" id="VSSQ01010149">
    <property type="protein sequence ID" value="MPM43552.1"/>
    <property type="molecule type" value="Genomic_DNA"/>
</dbReference>
<dbReference type="AlphaFoldDB" id="A0A644ZRS2"/>
<dbReference type="PANTHER" id="PTHR46521:SF4">
    <property type="entry name" value="SUCROSE-PHOSPHATASE 2-RELATED"/>
    <property type="match status" value="1"/>
</dbReference>